<dbReference type="Proteomes" id="UP000263094">
    <property type="component" value="Unassembled WGS sequence"/>
</dbReference>
<dbReference type="SUPFAM" id="SSF81923">
    <property type="entry name" value="Double Clp-N motif"/>
    <property type="match status" value="1"/>
</dbReference>
<dbReference type="OrthoDB" id="63519at2"/>
<dbReference type="InterPro" id="IPR050266">
    <property type="entry name" value="AB_hydrolase_sf"/>
</dbReference>
<comment type="caution">
    <text evidence="3">The sequence shown here is derived from an EMBL/GenBank/DDBJ whole genome shotgun (WGS) entry which is preliminary data.</text>
</comment>
<keyword evidence="1" id="KW-0677">Repeat</keyword>
<dbReference type="PRINTS" id="PR00111">
    <property type="entry name" value="ABHYDROLASE"/>
</dbReference>
<dbReference type="Pfam" id="PF02861">
    <property type="entry name" value="Clp_N"/>
    <property type="match status" value="1"/>
</dbReference>
<dbReference type="PANTHER" id="PTHR43798">
    <property type="entry name" value="MONOACYLGLYCEROL LIPASE"/>
    <property type="match status" value="1"/>
</dbReference>
<dbReference type="EMBL" id="QUAK01000076">
    <property type="protein sequence ID" value="RFU86024.1"/>
    <property type="molecule type" value="Genomic_DNA"/>
</dbReference>
<gene>
    <name evidence="3" type="ORF">DY218_14040</name>
</gene>
<feature type="domain" description="Clp R" evidence="2">
    <location>
        <begin position="253"/>
        <end position="340"/>
    </location>
</feature>
<dbReference type="GO" id="GO:0016787">
    <property type="term" value="F:hydrolase activity"/>
    <property type="evidence" value="ECO:0007669"/>
    <property type="project" value="UniProtKB-KW"/>
</dbReference>
<dbReference type="Gene3D" id="1.10.1780.10">
    <property type="entry name" value="Clp, N-terminal domain"/>
    <property type="match status" value="1"/>
</dbReference>
<sequence>MRDAEVTPEGDRMRWVELPGREPTRVYVHGLGASSPAYFTEVAADPGLAGHRSLLIDLLGHGLSDRPEHFDYSLPSHADALAEALTSAGVAGAELIAHSMGGSVAVVLAARHPHLVSRLVLVDANLDAAAPAPGAVGSSGIAAYSEQEFLSGGWAEFRDRAGEHWWSTLRLTDRRALYRSAVHLARGTVPTLRELLTDLSIPRTYLLPEDDGPLPGAAALTEAGVHVVAVPDCGHNIMLDNPRAFVAAAAAALDRPVPVPVPTPRARRILEAADRKAAGMGHSYLGVEHLMLAVLDDPDSVPTQVMAGLIEPEAVSAAILEVMESPGYNTPSTRTVLRPE</sequence>
<reference evidence="3 4" key="1">
    <citation type="submission" date="2018-08" db="EMBL/GenBank/DDBJ databases">
        <title>Isolation, diversity and antifungal activity of Actinobacteria from wheat.</title>
        <authorList>
            <person name="Han C."/>
        </authorList>
    </citation>
    <scope>NUCLEOTIDE SEQUENCE [LARGE SCALE GENOMIC DNA]</scope>
    <source>
        <strain evidence="3 4">NEAU-YY421</strain>
    </source>
</reference>
<proteinExistence type="predicted"/>
<evidence type="ECO:0000256" key="1">
    <source>
        <dbReference type="PROSITE-ProRule" id="PRU01251"/>
    </source>
</evidence>
<keyword evidence="3" id="KW-0378">Hydrolase</keyword>
<evidence type="ECO:0000313" key="3">
    <source>
        <dbReference type="EMBL" id="RFU86024.1"/>
    </source>
</evidence>
<dbReference type="InterPro" id="IPR000073">
    <property type="entry name" value="AB_hydrolase_1"/>
</dbReference>
<protein>
    <submittedName>
        <fullName evidence="3">Alpha/beta fold hydrolase</fullName>
    </submittedName>
</protein>
<dbReference type="Gene3D" id="3.40.50.1820">
    <property type="entry name" value="alpha/beta hydrolase"/>
    <property type="match status" value="1"/>
</dbReference>
<dbReference type="Pfam" id="PF00561">
    <property type="entry name" value="Abhydrolase_1"/>
    <property type="match status" value="1"/>
</dbReference>
<dbReference type="SUPFAM" id="SSF53474">
    <property type="entry name" value="alpha/beta-Hydrolases"/>
    <property type="match status" value="1"/>
</dbReference>
<keyword evidence="4" id="KW-1185">Reference proteome</keyword>
<evidence type="ECO:0000313" key="4">
    <source>
        <dbReference type="Proteomes" id="UP000263094"/>
    </source>
</evidence>
<organism evidence="3 4">
    <name type="scientific">Streptomyces triticagri</name>
    <dbReference type="NCBI Taxonomy" id="2293568"/>
    <lineage>
        <taxon>Bacteria</taxon>
        <taxon>Bacillati</taxon>
        <taxon>Actinomycetota</taxon>
        <taxon>Actinomycetes</taxon>
        <taxon>Kitasatosporales</taxon>
        <taxon>Streptomycetaceae</taxon>
        <taxon>Streptomyces</taxon>
    </lineage>
</organism>
<dbReference type="GO" id="GO:0016020">
    <property type="term" value="C:membrane"/>
    <property type="evidence" value="ECO:0007669"/>
    <property type="project" value="TreeGrafter"/>
</dbReference>
<dbReference type="InterPro" id="IPR036628">
    <property type="entry name" value="Clp_N_dom_sf"/>
</dbReference>
<name>A0A372M517_9ACTN</name>
<accession>A0A372M517</accession>
<dbReference type="InterPro" id="IPR029058">
    <property type="entry name" value="AB_hydrolase_fold"/>
</dbReference>
<evidence type="ECO:0000259" key="2">
    <source>
        <dbReference type="PROSITE" id="PS51903"/>
    </source>
</evidence>
<dbReference type="AlphaFoldDB" id="A0A372M517"/>
<dbReference type="PROSITE" id="PS51903">
    <property type="entry name" value="CLP_R"/>
    <property type="match status" value="1"/>
</dbReference>
<dbReference type="InterPro" id="IPR004176">
    <property type="entry name" value="Clp_R_N"/>
</dbReference>
<dbReference type="PANTHER" id="PTHR43798:SF33">
    <property type="entry name" value="HYDROLASE, PUTATIVE (AFU_ORTHOLOGUE AFUA_2G14860)-RELATED"/>
    <property type="match status" value="1"/>
</dbReference>